<reference evidence="2" key="1">
    <citation type="journal article" date="2022" name="Microorganisms">
        <title>Two New Species of Filamentous Sulfur Bacteria of the Genus Thiothrix, Thiothrix winogradskyi sp. nov. and 'Candidatus Thiothrix sulfatifontis' sp. nov.</title>
        <authorList>
            <person name="Ravin N.V."/>
            <person name="Rossetti S."/>
            <person name="Beletsky A.V."/>
            <person name="Kadnikov V.V."/>
            <person name="Rudenko T.S."/>
            <person name="Smolyakov D.D."/>
            <person name="Moskvitina M.I."/>
            <person name="Gureeva M.V."/>
            <person name="Mardanov A.V."/>
            <person name="Grabovich M.Y."/>
        </authorList>
    </citation>
    <scope>NUCLEOTIDE SEQUENCE</scope>
    <source>
        <strain evidence="2">CT3</strain>
    </source>
</reference>
<proteinExistence type="predicted"/>
<keyword evidence="3" id="KW-1185">Reference proteome</keyword>
<protein>
    <recommendedName>
        <fullName evidence="4">Toxin</fullName>
    </recommendedName>
</protein>
<dbReference type="RefSeq" id="WP_236498128.1">
    <property type="nucleotide sequence ID" value="NZ_CP091244.1"/>
</dbReference>
<feature type="coiled-coil region" evidence="1">
    <location>
        <begin position="81"/>
        <end position="108"/>
    </location>
</feature>
<organism evidence="2 3">
    <name type="scientific">Thiothrix winogradskyi</name>
    <dbReference type="NCBI Taxonomy" id="96472"/>
    <lineage>
        <taxon>Bacteria</taxon>
        <taxon>Pseudomonadati</taxon>
        <taxon>Pseudomonadota</taxon>
        <taxon>Gammaproteobacteria</taxon>
        <taxon>Thiotrichales</taxon>
        <taxon>Thiotrichaceae</taxon>
        <taxon>Thiothrix</taxon>
    </lineage>
</organism>
<evidence type="ECO:0000256" key="1">
    <source>
        <dbReference type="SAM" id="Coils"/>
    </source>
</evidence>
<evidence type="ECO:0008006" key="4">
    <source>
        <dbReference type="Google" id="ProtNLM"/>
    </source>
</evidence>
<keyword evidence="1" id="KW-0175">Coiled coil</keyword>
<name>A0ABY3SWN7_9GAMM</name>
<evidence type="ECO:0000313" key="3">
    <source>
        <dbReference type="Proteomes" id="UP001054801"/>
    </source>
</evidence>
<dbReference type="EMBL" id="CP091244">
    <property type="protein sequence ID" value="UJS23902.1"/>
    <property type="molecule type" value="Genomic_DNA"/>
</dbReference>
<dbReference type="Proteomes" id="UP001054801">
    <property type="component" value="Chromosome"/>
</dbReference>
<accession>A0ABY3SWN7</accession>
<evidence type="ECO:0000313" key="2">
    <source>
        <dbReference type="EMBL" id="UJS23902.1"/>
    </source>
</evidence>
<gene>
    <name evidence="2" type="ORF">L2Y54_18470</name>
</gene>
<sequence>MRDTQQIADEINSVIVEMASLPDLPLDVIKQIPKASIAEKSRLVFHTSIKEHSGRLSYLSHELREGLQGNPSEYSFFKTLADGIAERVKNTQEIVNQLNSEINDITINSEEKSKAYTLSLLSGVKSSDDAIDINQAMIATETNRKKHGHASTALTLLELQYSVYLGILNEISKKARRAAYHAMLPVFEQKLNDFVVEFSNLQGAAYAAYGCDSSDYAVLWNVNFNRSQLHQSIRDIKQKLEHIPISEEYFNSFTAETDEQLANSG</sequence>